<reference evidence="1" key="1">
    <citation type="submission" date="2023-10" db="EMBL/GenBank/DDBJ databases">
        <title>Development of a sustainable strategy for remediation of hydrocarbon-contaminated territories based on the waste exchange concept.</title>
        <authorList>
            <person name="Krivoruchko A."/>
        </authorList>
    </citation>
    <scope>NUCLEOTIDE SEQUENCE</scope>
    <source>
        <strain evidence="1">IEGM 1175</strain>
    </source>
</reference>
<proteinExistence type="predicted"/>
<dbReference type="EMBL" id="JAWLKJ010000001">
    <property type="protein sequence ID" value="MDV6298122.1"/>
    <property type="molecule type" value="Genomic_DNA"/>
</dbReference>
<protein>
    <submittedName>
        <fullName evidence="1">Uncharacterized protein</fullName>
    </submittedName>
</protein>
<evidence type="ECO:0000313" key="1">
    <source>
        <dbReference type="EMBL" id="MDV6298122.1"/>
    </source>
</evidence>
<sequence>MTLSAMHIATPLTGTRYDTVLRQALALVRAGDYRARRITLKGAPGVFADRTAVITPHRDSSGAFDADDLAAQLYALAHGIPSDTATYTDGYFVSRGRMHSARAEPYEIDWQ</sequence>
<gene>
    <name evidence="1" type="ORF">R3P82_03245</name>
</gene>
<evidence type="ECO:0000313" key="2">
    <source>
        <dbReference type="Proteomes" id="UP001185873"/>
    </source>
</evidence>
<name>A0AAE4U3V0_9ACTN</name>
<organism evidence="1 2">
    <name type="scientific">Dietzia maris</name>
    <dbReference type="NCBI Taxonomy" id="37915"/>
    <lineage>
        <taxon>Bacteria</taxon>
        <taxon>Bacillati</taxon>
        <taxon>Actinomycetota</taxon>
        <taxon>Actinomycetes</taxon>
        <taxon>Mycobacteriales</taxon>
        <taxon>Dietziaceae</taxon>
        <taxon>Dietzia</taxon>
    </lineage>
</organism>
<dbReference type="Proteomes" id="UP001185873">
    <property type="component" value="Unassembled WGS sequence"/>
</dbReference>
<dbReference type="RefSeq" id="WP_317468511.1">
    <property type="nucleotide sequence ID" value="NZ_JAWLKJ010000001.1"/>
</dbReference>
<accession>A0AAE4U3V0</accession>
<dbReference type="AlphaFoldDB" id="A0AAE4U3V0"/>
<comment type="caution">
    <text evidence="1">The sequence shown here is derived from an EMBL/GenBank/DDBJ whole genome shotgun (WGS) entry which is preliminary data.</text>
</comment>